<dbReference type="SMART" id="SM00862">
    <property type="entry name" value="Trans_reg_C"/>
    <property type="match status" value="1"/>
</dbReference>
<dbReference type="SMART" id="SM01043">
    <property type="entry name" value="BTAD"/>
    <property type="match status" value="1"/>
</dbReference>
<dbReference type="InterPro" id="IPR005158">
    <property type="entry name" value="BTAD"/>
</dbReference>
<organism evidence="5 6">
    <name type="scientific">Haloactinopolyspora alba</name>
    <dbReference type="NCBI Taxonomy" id="648780"/>
    <lineage>
        <taxon>Bacteria</taxon>
        <taxon>Bacillati</taxon>
        <taxon>Actinomycetota</taxon>
        <taxon>Actinomycetes</taxon>
        <taxon>Jiangellales</taxon>
        <taxon>Jiangellaceae</taxon>
        <taxon>Haloactinopolyspora</taxon>
    </lineage>
</organism>
<dbReference type="Pfam" id="PF13401">
    <property type="entry name" value="AAA_22"/>
    <property type="match status" value="1"/>
</dbReference>
<feature type="domain" description="OmpR/PhoB-type" evidence="4">
    <location>
        <begin position="1"/>
        <end position="90"/>
    </location>
</feature>
<comment type="caution">
    <text evidence="5">The sequence shown here is derived from an EMBL/GenBank/DDBJ whole genome shotgun (WGS) entry which is preliminary data.</text>
</comment>
<dbReference type="Pfam" id="PF03704">
    <property type="entry name" value="BTAD"/>
    <property type="match status" value="1"/>
</dbReference>
<dbReference type="PANTHER" id="PTHR47691">
    <property type="entry name" value="REGULATOR-RELATED"/>
    <property type="match status" value="1"/>
</dbReference>
<dbReference type="GO" id="GO:0003677">
    <property type="term" value="F:DNA binding"/>
    <property type="evidence" value="ECO:0007669"/>
    <property type="project" value="UniProtKB-UniRule"/>
</dbReference>
<comment type="similarity">
    <text evidence="1">Belongs to the AfsR/DnrI/RedD regulatory family.</text>
</comment>
<feature type="DNA-binding region" description="OmpR/PhoB-type" evidence="3">
    <location>
        <begin position="1"/>
        <end position="90"/>
    </location>
</feature>
<proteinExistence type="inferred from homology"/>
<dbReference type="Gene3D" id="3.40.50.300">
    <property type="entry name" value="P-loop containing nucleotide triphosphate hydrolases"/>
    <property type="match status" value="1"/>
</dbReference>
<sequence>MRVSILGPLVVADGDEAVAVGGARLRMLLTRLSLDAGRVVPADSLIDALWPEARPADPDNALQSLIARLRQVLAPAAGIGTEPGGYRLDIEPDDVDVLRFERLAREGHRLLAAGESGAAAKPLHEALGLWRGAPLADAAALPFAEPAAARLDELRVAAVEDLADAELASGGDTAGVLVRLDEVLAAHPWRERSHARRVRALAAGGRRAEALAAFEDVRSRLADEFGADPGRELSDAHLAALRDDAPVSAPQRRGNLRAGLTTLIGRADDEAAVGERLADDRLVTLVGPGGAGKTRLATAVGAALTDAVPGGVWLVELAALTDPADVPAAVVDTLGLREVSVRTRAETHEDATSRLVDSLSLHDTVIVLDNCEHVVDAAARLADTLLGRCAGLRILATSRERLGVAGESLFDVRPLEPPEQDASVREAAASPAVQLFAGRAAAVRPGFTVDEHTVEAVVDICRRLDGLPLALELAAARLRSLPLDDLRCRLGERFDLLNRGSRTAPARHRTLHDVVAWSWDLLDDAERRFAARLAVLPATISLEAAERVGATEGTIDVLAGLVDKSLLQALDGPRPRYRMLETIREYALRRLVESGELDDARAAHRAYALDLAERAEPQLRGPGQVSWAARLRDERETLHAALQSAADAGDSATAVRLGAALGLFWTIQFDYGDAVSRLRRVLAEDDGDAPAGARLTATVFYLFNAVHTGAVADVSQSVHAEARAAVAALRTGQGTGDDDGDAAHPAHLLALPLIEIFAGDTAAALAEVDRARTGAEPWAGAMLLLIRAMAVGADGDMEAMCRDLDVAAAEFRECGERWGLTTSLTILAMTMTMFGDARAGEALEESIRLRCELDPGDAAVEQRTWLAQLHAFTGQVELARVELSELVSPSAGIPARYITLSRIVLGDLARHDGDLAEARRQYQAGFEGTRAADDALFDSMLLSAVAHLDLAEGEHDRSRDRVATALDSALEIRDMPLVAVVGVALARLLVETGEPVTGAEVLGAAHLLRGTDDVLNPDVVEVKHRLRTDLGEPELQTAYGRGRRADRDAALDLLTRQARRR</sequence>
<dbReference type="GO" id="GO:0006355">
    <property type="term" value="P:regulation of DNA-templated transcription"/>
    <property type="evidence" value="ECO:0007669"/>
    <property type="project" value="InterPro"/>
</dbReference>
<evidence type="ECO:0000259" key="4">
    <source>
        <dbReference type="PROSITE" id="PS51755"/>
    </source>
</evidence>
<dbReference type="PROSITE" id="PS51755">
    <property type="entry name" value="OMPR_PHOB"/>
    <property type="match status" value="1"/>
</dbReference>
<dbReference type="InterPro" id="IPR036388">
    <property type="entry name" value="WH-like_DNA-bd_sf"/>
</dbReference>
<dbReference type="InterPro" id="IPR016032">
    <property type="entry name" value="Sig_transdc_resp-reg_C-effctor"/>
</dbReference>
<dbReference type="InterPro" id="IPR049945">
    <property type="entry name" value="AAA_22"/>
</dbReference>
<dbReference type="OrthoDB" id="9812579at2"/>
<dbReference type="InterPro" id="IPR027417">
    <property type="entry name" value="P-loop_NTPase"/>
</dbReference>
<protein>
    <submittedName>
        <fullName evidence="5">Putative ATPase</fullName>
    </submittedName>
</protein>
<dbReference type="CDD" id="cd15831">
    <property type="entry name" value="BTAD"/>
    <property type="match status" value="1"/>
</dbReference>
<evidence type="ECO:0000313" key="6">
    <source>
        <dbReference type="Proteomes" id="UP000243528"/>
    </source>
</evidence>
<evidence type="ECO:0000313" key="5">
    <source>
        <dbReference type="EMBL" id="PSL05871.1"/>
    </source>
</evidence>
<evidence type="ECO:0000256" key="2">
    <source>
        <dbReference type="ARBA" id="ARBA00023125"/>
    </source>
</evidence>
<dbReference type="Gene3D" id="1.25.40.10">
    <property type="entry name" value="Tetratricopeptide repeat domain"/>
    <property type="match status" value="1"/>
</dbReference>
<keyword evidence="2 3" id="KW-0238">DNA-binding</keyword>
<dbReference type="EMBL" id="PYGE01000003">
    <property type="protein sequence ID" value="PSL05871.1"/>
    <property type="molecule type" value="Genomic_DNA"/>
</dbReference>
<dbReference type="AlphaFoldDB" id="A0A2P8E8T2"/>
<dbReference type="InterPro" id="IPR011990">
    <property type="entry name" value="TPR-like_helical_dom_sf"/>
</dbReference>
<dbReference type="PRINTS" id="PR00364">
    <property type="entry name" value="DISEASERSIST"/>
</dbReference>
<accession>A0A2P8E8T2</accession>
<dbReference type="Pfam" id="PF25872">
    <property type="entry name" value="HTH_77"/>
    <property type="match status" value="1"/>
</dbReference>
<dbReference type="SUPFAM" id="SSF52540">
    <property type="entry name" value="P-loop containing nucleoside triphosphate hydrolases"/>
    <property type="match status" value="1"/>
</dbReference>
<dbReference type="SUPFAM" id="SSF48452">
    <property type="entry name" value="TPR-like"/>
    <property type="match status" value="1"/>
</dbReference>
<dbReference type="InterPro" id="IPR001867">
    <property type="entry name" value="OmpR/PhoB-type_DNA-bd"/>
</dbReference>
<evidence type="ECO:0000256" key="1">
    <source>
        <dbReference type="ARBA" id="ARBA00005820"/>
    </source>
</evidence>
<dbReference type="Gene3D" id="1.10.10.10">
    <property type="entry name" value="Winged helix-like DNA-binding domain superfamily/Winged helix DNA-binding domain"/>
    <property type="match status" value="1"/>
</dbReference>
<dbReference type="Pfam" id="PF00486">
    <property type="entry name" value="Trans_reg_C"/>
    <property type="match status" value="1"/>
</dbReference>
<evidence type="ECO:0000256" key="3">
    <source>
        <dbReference type="PROSITE-ProRule" id="PRU01091"/>
    </source>
</evidence>
<dbReference type="PANTHER" id="PTHR47691:SF3">
    <property type="entry name" value="HTH-TYPE TRANSCRIPTIONAL REGULATOR RV0890C-RELATED"/>
    <property type="match status" value="1"/>
</dbReference>
<dbReference type="GO" id="GO:0000160">
    <property type="term" value="P:phosphorelay signal transduction system"/>
    <property type="evidence" value="ECO:0007669"/>
    <property type="project" value="InterPro"/>
</dbReference>
<dbReference type="Proteomes" id="UP000243528">
    <property type="component" value="Unassembled WGS sequence"/>
</dbReference>
<dbReference type="GO" id="GO:0016887">
    <property type="term" value="F:ATP hydrolysis activity"/>
    <property type="evidence" value="ECO:0007669"/>
    <property type="project" value="InterPro"/>
</dbReference>
<dbReference type="InterPro" id="IPR058852">
    <property type="entry name" value="HTH_77"/>
</dbReference>
<keyword evidence="6" id="KW-1185">Reference proteome</keyword>
<name>A0A2P8E8T2_9ACTN</name>
<dbReference type="RefSeq" id="WP_106536113.1">
    <property type="nucleotide sequence ID" value="NZ_ML142901.1"/>
</dbReference>
<reference evidence="5 6" key="1">
    <citation type="submission" date="2018-03" db="EMBL/GenBank/DDBJ databases">
        <title>Genomic Encyclopedia of Archaeal and Bacterial Type Strains, Phase II (KMG-II): from individual species to whole genera.</title>
        <authorList>
            <person name="Goeker M."/>
        </authorList>
    </citation>
    <scope>NUCLEOTIDE SEQUENCE [LARGE SCALE GENOMIC DNA]</scope>
    <source>
        <strain evidence="5 6">DSM 45211</strain>
    </source>
</reference>
<gene>
    <name evidence="5" type="ORF">CLV30_10322</name>
</gene>
<dbReference type="SUPFAM" id="SSF46894">
    <property type="entry name" value="C-terminal effector domain of the bipartite response regulators"/>
    <property type="match status" value="1"/>
</dbReference>